<evidence type="ECO:0000313" key="15">
    <source>
        <dbReference type="EMBL" id="KAJ8382432.1"/>
    </source>
</evidence>
<evidence type="ECO:0000256" key="8">
    <source>
        <dbReference type="ARBA" id="ARBA00023015"/>
    </source>
</evidence>
<feature type="domain" description="C2H2-type" evidence="14">
    <location>
        <begin position="520"/>
        <end position="547"/>
    </location>
</feature>
<dbReference type="Proteomes" id="UP001152622">
    <property type="component" value="Chromosome 1"/>
</dbReference>
<dbReference type="InterPro" id="IPR036236">
    <property type="entry name" value="Znf_C2H2_sf"/>
</dbReference>
<dbReference type="OrthoDB" id="8922241at2759"/>
<feature type="domain" description="C2H2-type" evidence="14">
    <location>
        <begin position="492"/>
        <end position="519"/>
    </location>
</feature>
<dbReference type="GO" id="GO:0008270">
    <property type="term" value="F:zinc ion binding"/>
    <property type="evidence" value="ECO:0007669"/>
    <property type="project" value="UniProtKB-KW"/>
</dbReference>
<evidence type="ECO:0000256" key="1">
    <source>
        <dbReference type="ARBA" id="ARBA00003767"/>
    </source>
</evidence>
<dbReference type="EMBL" id="JAINUF010000001">
    <property type="protein sequence ID" value="KAJ8382432.1"/>
    <property type="molecule type" value="Genomic_DNA"/>
</dbReference>
<evidence type="ECO:0000256" key="6">
    <source>
        <dbReference type="ARBA" id="ARBA00022771"/>
    </source>
</evidence>
<evidence type="ECO:0000256" key="11">
    <source>
        <dbReference type="ARBA" id="ARBA00023242"/>
    </source>
</evidence>
<comment type="similarity">
    <text evidence="3">Belongs to the krueppel C2H2-type zinc-finger protein family.</text>
</comment>
<keyword evidence="16" id="KW-1185">Reference proteome</keyword>
<feature type="region of interest" description="Disordered" evidence="13">
    <location>
        <begin position="105"/>
        <end position="147"/>
    </location>
</feature>
<evidence type="ECO:0000256" key="2">
    <source>
        <dbReference type="ARBA" id="ARBA00004123"/>
    </source>
</evidence>
<dbReference type="FunFam" id="3.30.160.60:FF:001344">
    <property type="entry name" value="Zinc finger protein 16 like"/>
    <property type="match status" value="1"/>
</dbReference>
<evidence type="ECO:0000259" key="14">
    <source>
        <dbReference type="PROSITE" id="PS50157"/>
    </source>
</evidence>
<evidence type="ECO:0000256" key="13">
    <source>
        <dbReference type="SAM" id="MobiDB-lite"/>
    </source>
</evidence>
<feature type="domain" description="C2H2-type" evidence="14">
    <location>
        <begin position="605"/>
        <end position="634"/>
    </location>
</feature>
<reference evidence="15" key="1">
    <citation type="journal article" date="2023" name="Science">
        <title>Genome structures resolve the early diversification of teleost fishes.</title>
        <authorList>
            <person name="Parey E."/>
            <person name="Louis A."/>
            <person name="Montfort J."/>
            <person name="Bouchez O."/>
            <person name="Roques C."/>
            <person name="Iampietro C."/>
            <person name="Lluch J."/>
            <person name="Castinel A."/>
            <person name="Donnadieu C."/>
            <person name="Desvignes T."/>
            <person name="Floi Bucao C."/>
            <person name="Jouanno E."/>
            <person name="Wen M."/>
            <person name="Mejri S."/>
            <person name="Dirks R."/>
            <person name="Jansen H."/>
            <person name="Henkel C."/>
            <person name="Chen W.J."/>
            <person name="Zahm M."/>
            <person name="Cabau C."/>
            <person name="Klopp C."/>
            <person name="Thompson A.W."/>
            <person name="Robinson-Rechavi M."/>
            <person name="Braasch I."/>
            <person name="Lecointre G."/>
            <person name="Bobe J."/>
            <person name="Postlethwait J.H."/>
            <person name="Berthelot C."/>
            <person name="Roest Crollius H."/>
            <person name="Guiguen Y."/>
        </authorList>
    </citation>
    <scope>NUCLEOTIDE SEQUENCE</scope>
    <source>
        <strain evidence="15">WJC10195</strain>
    </source>
</reference>
<evidence type="ECO:0000256" key="5">
    <source>
        <dbReference type="ARBA" id="ARBA00022737"/>
    </source>
</evidence>
<sequence>MRFSSSHYAHTTSWEPEYRGAMADSVKTFQSHLTSVMDSLIRASVCEITKLFQDTVNDYLVEISLNRKENEALKLRLRLTENKLRNERKYGMGWAASRRTSGLLVSDESGRKKRRAEIPRVKQREDTGFGKDWVGSPWEEGGAAAGGAGEEVRDVFLVQLQGAEEDEDACVSGVREEAAIIKEESTEMESGYRPESLRLIQEVLQMDPPEQNMHSGPRIHLEGDVAAGTGLPSVEERGPAEQGHCEEEWVVAPPPVKKGVAEEEGFGEQHRPRTCMVGVGVELNGLETALKAERGDDRNPAGAEPNGGGNLADSAPEGLGELEYAIAQKYIGLDGMCSSEQDTATLTASAQTGEREADGLLEAHSRLGFGPTRGIEPRPGWPKRVKEGDGVERLVALPGPLDVPPFVCLGLGVGLGPGPGLGEGGDFVHFCAVCGAGFASATDLEDHPCLLPVQNQDQDQNCAVCGKTFGQSSHLRAHMRLHAGEPGAERPYHCAQCGRSFNQPWNLKNHECVHSGERPHRCQLCGKRFTHSRSLERHQLVHTGERPHRCPQCGRSFSRLGNLERHQRIHTGERPYACTACGKRFSRVEYLKRHQQIHSGESAAHQCIHCGKAFSEPELLKNHQCIYNISPVHL</sequence>
<dbReference type="FunFam" id="3.30.160.60:FF:000771">
    <property type="entry name" value="zinc finger protein 648"/>
    <property type="match status" value="2"/>
</dbReference>
<keyword evidence="6 12" id="KW-0863">Zinc-finger</keyword>
<dbReference type="GO" id="GO:0031519">
    <property type="term" value="C:PcG protein complex"/>
    <property type="evidence" value="ECO:0007669"/>
    <property type="project" value="TreeGrafter"/>
</dbReference>
<dbReference type="PROSITE" id="PS00028">
    <property type="entry name" value="ZINC_FINGER_C2H2_1"/>
    <property type="match status" value="5"/>
</dbReference>
<dbReference type="PROSITE" id="PS50157">
    <property type="entry name" value="ZINC_FINGER_C2H2_2"/>
    <property type="match status" value="6"/>
</dbReference>
<gene>
    <name evidence="15" type="ORF">SKAU_G00032100</name>
</gene>
<keyword evidence="11" id="KW-0539">Nucleus</keyword>
<dbReference type="SMART" id="SM00355">
    <property type="entry name" value="ZnF_C2H2"/>
    <property type="match status" value="6"/>
</dbReference>
<dbReference type="AlphaFoldDB" id="A0A9Q1GEH8"/>
<evidence type="ECO:0000256" key="3">
    <source>
        <dbReference type="ARBA" id="ARBA00006991"/>
    </source>
</evidence>
<dbReference type="Gene3D" id="3.30.160.60">
    <property type="entry name" value="Classic Zinc Finger"/>
    <property type="match status" value="5"/>
</dbReference>
<feature type="domain" description="C2H2-type" evidence="14">
    <location>
        <begin position="460"/>
        <end position="487"/>
    </location>
</feature>
<evidence type="ECO:0000256" key="12">
    <source>
        <dbReference type="PROSITE-ProRule" id="PRU00042"/>
    </source>
</evidence>
<name>A0A9Q1GEH8_SYNKA</name>
<keyword evidence="9" id="KW-0238">DNA-binding</keyword>
<keyword evidence="7" id="KW-0862">Zinc</keyword>
<evidence type="ECO:0000256" key="9">
    <source>
        <dbReference type="ARBA" id="ARBA00023125"/>
    </source>
</evidence>
<dbReference type="FunFam" id="3.30.160.60:FF:002019">
    <property type="entry name" value="zinc finger protein 263-like"/>
    <property type="match status" value="1"/>
</dbReference>
<dbReference type="SUPFAM" id="SSF57667">
    <property type="entry name" value="beta-beta-alpha zinc fingers"/>
    <property type="match status" value="4"/>
</dbReference>
<proteinExistence type="inferred from homology"/>
<keyword evidence="10" id="KW-0804">Transcription</keyword>
<dbReference type="GO" id="GO:0000785">
    <property type="term" value="C:chromatin"/>
    <property type="evidence" value="ECO:0007669"/>
    <property type="project" value="TreeGrafter"/>
</dbReference>
<dbReference type="PANTHER" id="PTHR14003:SF23">
    <property type="entry name" value="ZINC FINGER PROTEIN 143"/>
    <property type="match status" value="1"/>
</dbReference>
<dbReference type="GO" id="GO:0000978">
    <property type="term" value="F:RNA polymerase II cis-regulatory region sequence-specific DNA binding"/>
    <property type="evidence" value="ECO:0007669"/>
    <property type="project" value="TreeGrafter"/>
</dbReference>
<dbReference type="InterPro" id="IPR013087">
    <property type="entry name" value="Znf_C2H2_type"/>
</dbReference>
<organism evidence="15 16">
    <name type="scientific">Synaphobranchus kaupii</name>
    <name type="common">Kaup's arrowtooth eel</name>
    <dbReference type="NCBI Taxonomy" id="118154"/>
    <lineage>
        <taxon>Eukaryota</taxon>
        <taxon>Metazoa</taxon>
        <taxon>Chordata</taxon>
        <taxon>Craniata</taxon>
        <taxon>Vertebrata</taxon>
        <taxon>Euteleostomi</taxon>
        <taxon>Actinopterygii</taxon>
        <taxon>Neopterygii</taxon>
        <taxon>Teleostei</taxon>
        <taxon>Anguilliformes</taxon>
        <taxon>Synaphobranchidae</taxon>
        <taxon>Synaphobranchus</taxon>
    </lineage>
</organism>
<feature type="compositionally biased region" description="Basic and acidic residues" evidence="13">
    <location>
        <begin position="116"/>
        <end position="129"/>
    </location>
</feature>
<comment type="function">
    <text evidence="1">May be involved in transcriptional regulation.</text>
</comment>
<dbReference type="FunFam" id="3.30.160.60:FF:000145">
    <property type="entry name" value="Zinc finger protein 574"/>
    <property type="match status" value="1"/>
</dbReference>
<dbReference type="GO" id="GO:0005667">
    <property type="term" value="C:transcription regulator complex"/>
    <property type="evidence" value="ECO:0007669"/>
    <property type="project" value="TreeGrafter"/>
</dbReference>
<feature type="domain" description="C2H2-type" evidence="14">
    <location>
        <begin position="576"/>
        <end position="603"/>
    </location>
</feature>
<dbReference type="Pfam" id="PF00096">
    <property type="entry name" value="zf-C2H2"/>
    <property type="match status" value="5"/>
</dbReference>
<evidence type="ECO:0000256" key="7">
    <source>
        <dbReference type="ARBA" id="ARBA00022833"/>
    </source>
</evidence>
<keyword evidence="4" id="KW-0479">Metal-binding</keyword>
<comment type="caution">
    <text evidence="15">The sequence shown here is derived from an EMBL/GenBank/DDBJ whole genome shotgun (WGS) entry which is preliminary data.</text>
</comment>
<feature type="domain" description="C2H2-type" evidence="14">
    <location>
        <begin position="548"/>
        <end position="575"/>
    </location>
</feature>
<dbReference type="GO" id="GO:0000981">
    <property type="term" value="F:DNA-binding transcription factor activity, RNA polymerase II-specific"/>
    <property type="evidence" value="ECO:0007669"/>
    <property type="project" value="TreeGrafter"/>
</dbReference>
<keyword evidence="5" id="KW-0677">Repeat</keyword>
<evidence type="ECO:0000256" key="10">
    <source>
        <dbReference type="ARBA" id="ARBA00023163"/>
    </source>
</evidence>
<accession>A0A9Q1GEH8</accession>
<keyword evidence="8" id="KW-0805">Transcription regulation</keyword>
<evidence type="ECO:0000313" key="16">
    <source>
        <dbReference type="Proteomes" id="UP001152622"/>
    </source>
</evidence>
<feature type="region of interest" description="Disordered" evidence="13">
    <location>
        <begin position="293"/>
        <end position="313"/>
    </location>
</feature>
<protein>
    <recommendedName>
        <fullName evidence="14">C2H2-type domain-containing protein</fullName>
    </recommendedName>
</protein>
<evidence type="ECO:0000256" key="4">
    <source>
        <dbReference type="ARBA" id="ARBA00022723"/>
    </source>
</evidence>
<dbReference type="PANTHER" id="PTHR14003">
    <property type="entry name" value="TRANSCRIPTIONAL REPRESSOR PROTEIN YY"/>
    <property type="match status" value="1"/>
</dbReference>
<comment type="subcellular location">
    <subcellularLocation>
        <location evidence="2">Nucleus</location>
    </subcellularLocation>
</comment>